<keyword evidence="3" id="KW-1133">Transmembrane helix</keyword>
<dbReference type="EMBL" id="LGKO01000005">
    <property type="protein sequence ID" value="KPL82932.1"/>
    <property type="molecule type" value="Genomic_DNA"/>
</dbReference>
<protein>
    <recommendedName>
        <fullName evidence="6">CDP-alcohol phosphatidyltransferase</fullName>
    </recommendedName>
</protein>
<dbReference type="GO" id="GO:0016020">
    <property type="term" value="C:membrane"/>
    <property type="evidence" value="ECO:0007669"/>
    <property type="project" value="InterPro"/>
</dbReference>
<keyword evidence="1 2" id="KW-0808">Transferase</keyword>
<gene>
    <name evidence="4" type="ORF">SE15_10760</name>
</gene>
<dbReference type="PROSITE" id="PS00379">
    <property type="entry name" value="CDP_ALCOHOL_P_TRANSF"/>
    <property type="match status" value="1"/>
</dbReference>
<evidence type="ECO:0000313" key="5">
    <source>
        <dbReference type="Proteomes" id="UP000050544"/>
    </source>
</evidence>
<keyword evidence="5" id="KW-1185">Reference proteome</keyword>
<dbReference type="Proteomes" id="UP000050544">
    <property type="component" value="Unassembled WGS sequence"/>
</dbReference>
<dbReference type="GO" id="GO:0008654">
    <property type="term" value="P:phospholipid biosynthetic process"/>
    <property type="evidence" value="ECO:0007669"/>
    <property type="project" value="InterPro"/>
</dbReference>
<feature type="transmembrane region" description="Helical" evidence="3">
    <location>
        <begin position="151"/>
        <end position="174"/>
    </location>
</feature>
<evidence type="ECO:0000313" key="4">
    <source>
        <dbReference type="EMBL" id="KPL82932.1"/>
    </source>
</evidence>
<feature type="transmembrane region" description="Helical" evidence="3">
    <location>
        <begin position="112"/>
        <end position="131"/>
    </location>
</feature>
<evidence type="ECO:0008006" key="6">
    <source>
        <dbReference type="Google" id="ProtNLM"/>
    </source>
</evidence>
<keyword evidence="3" id="KW-0472">Membrane</keyword>
<dbReference type="InterPro" id="IPR043130">
    <property type="entry name" value="CDP-OH_PTrfase_TM_dom"/>
</dbReference>
<dbReference type="InterPro" id="IPR000462">
    <property type="entry name" value="CDP-OH_P_trans"/>
</dbReference>
<dbReference type="GO" id="GO:0016780">
    <property type="term" value="F:phosphotransferase activity, for other substituted phosphate groups"/>
    <property type="evidence" value="ECO:0007669"/>
    <property type="project" value="InterPro"/>
</dbReference>
<evidence type="ECO:0000256" key="2">
    <source>
        <dbReference type="RuleBase" id="RU003750"/>
    </source>
</evidence>
<dbReference type="Gene3D" id="1.20.120.1760">
    <property type="match status" value="1"/>
</dbReference>
<evidence type="ECO:0000256" key="3">
    <source>
        <dbReference type="SAM" id="Phobius"/>
    </source>
</evidence>
<reference evidence="4 5" key="1">
    <citation type="submission" date="2015-07" db="EMBL/GenBank/DDBJ databases">
        <title>Whole genome sequence of Thermanaerothrix daxensis DSM 23592.</title>
        <authorList>
            <person name="Hemp J."/>
            <person name="Ward L.M."/>
            <person name="Pace L.A."/>
            <person name="Fischer W.W."/>
        </authorList>
    </citation>
    <scope>NUCLEOTIDE SEQUENCE [LARGE SCALE GENOMIC DNA]</scope>
    <source>
        <strain evidence="4 5">GNS-1</strain>
    </source>
</reference>
<dbReference type="InterPro" id="IPR048254">
    <property type="entry name" value="CDP_ALCOHOL_P_TRANSF_CS"/>
</dbReference>
<comment type="caution">
    <text evidence="4">The sequence shown here is derived from an EMBL/GenBank/DDBJ whole genome shotgun (WGS) entry which is preliminary data.</text>
</comment>
<dbReference type="AlphaFoldDB" id="A0A0P6Y1T6"/>
<name>A0A0P6Y1T6_9CHLR</name>
<organism evidence="4 5">
    <name type="scientific">Thermanaerothrix daxensis</name>
    <dbReference type="NCBI Taxonomy" id="869279"/>
    <lineage>
        <taxon>Bacteria</taxon>
        <taxon>Bacillati</taxon>
        <taxon>Chloroflexota</taxon>
        <taxon>Anaerolineae</taxon>
        <taxon>Anaerolineales</taxon>
        <taxon>Anaerolineaceae</taxon>
        <taxon>Thermanaerothrix</taxon>
    </lineage>
</organism>
<sequence>MTAFLRQRFKPLLERLARGLAHLGVTPNMVTSLGLAGNVLAALWLAQGRITWAGWLLLFIWPLDALDGALARLRGAPTPFGGVLDSVADRYAELLVWGGLLVYYLNQANPTAILLIYLAAGGSLMVSYTKARGEAQGFRVEGGLLTRVERFLILVPCLLLNRPLIAMWVIAILANFTALQRLWIVFRQASSLPPVNPTTSSQE</sequence>
<keyword evidence="3" id="KW-0812">Transmembrane</keyword>
<evidence type="ECO:0000256" key="1">
    <source>
        <dbReference type="ARBA" id="ARBA00022679"/>
    </source>
</evidence>
<accession>A0A0P6Y1T6</accession>
<dbReference type="STRING" id="869279.SE15_10760"/>
<proteinExistence type="inferred from homology"/>
<comment type="similarity">
    <text evidence="2">Belongs to the CDP-alcohol phosphatidyltransferase class-I family.</text>
</comment>
<dbReference type="Pfam" id="PF01066">
    <property type="entry name" value="CDP-OH_P_transf"/>
    <property type="match status" value="1"/>
</dbReference>